<feature type="region of interest" description="Disordered" evidence="1">
    <location>
        <begin position="950"/>
        <end position="1010"/>
    </location>
</feature>
<feature type="compositionally biased region" description="Basic and acidic residues" evidence="1">
    <location>
        <begin position="371"/>
        <end position="381"/>
    </location>
</feature>
<feature type="compositionally biased region" description="Basic and acidic residues" evidence="1">
    <location>
        <begin position="802"/>
        <end position="811"/>
    </location>
</feature>
<feature type="compositionally biased region" description="Polar residues" evidence="1">
    <location>
        <begin position="1022"/>
        <end position="1041"/>
    </location>
</feature>
<dbReference type="Pfam" id="PF24236">
    <property type="entry name" value="Tea_helical"/>
    <property type="match status" value="3"/>
</dbReference>
<evidence type="ECO:0000259" key="2">
    <source>
        <dbReference type="Pfam" id="PF22884"/>
    </source>
</evidence>
<evidence type="ECO:0000313" key="6">
    <source>
        <dbReference type="RefSeq" id="XP_065721945.2"/>
    </source>
</evidence>
<dbReference type="InterPro" id="IPR054729">
    <property type="entry name" value="Tea_mid"/>
</dbReference>
<keyword evidence="5" id="KW-1185">Reference proteome</keyword>
<feature type="domain" description="Telomere ends associated alpha-helical" evidence="4">
    <location>
        <begin position="21"/>
        <end position="84"/>
    </location>
</feature>
<dbReference type="Pfam" id="PF22884">
    <property type="entry name" value="Tea_C"/>
    <property type="match status" value="1"/>
</dbReference>
<feature type="compositionally biased region" description="Basic and acidic residues" evidence="1">
    <location>
        <begin position="453"/>
        <end position="462"/>
    </location>
</feature>
<feature type="domain" description="Telomere ends associated C-terminal" evidence="2">
    <location>
        <begin position="1598"/>
        <end position="1759"/>
    </location>
</feature>
<dbReference type="InterPro" id="IPR054730">
    <property type="entry name" value="Tea_C"/>
</dbReference>
<gene>
    <name evidence="6" type="primary">tea</name>
</gene>
<evidence type="ECO:0000256" key="1">
    <source>
        <dbReference type="SAM" id="MobiDB-lite"/>
    </source>
</evidence>
<name>A0AB40DFH0_DROSZ</name>
<feature type="region of interest" description="Disordered" evidence="1">
    <location>
        <begin position="406"/>
        <end position="427"/>
    </location>
</feature>
<accession>A0AB40DFH0</accession>
<reference evidence="6" key="1">
    <citation type="submission" date="2025-08" db="UniProtKB">
        <authorList>
            <consortium name="RefSeq"/>
        </authorList>
    </citation>
    <scope>IDENTIFICATION</scope>
</reference>
<evidence type="ECO:0000259" key="3">
    <source>
        <dbReference type="Pfam" id="PF22889"/>
    </source>
</evidence>
<feature type="domain" description="Telomere ends associated alpha-helical" evidence="4">
    <location>
        <begin position="713"/>
        <end position="777"/>
    </location>
</feature>
<dbReference type="Pfam" id="PF22889">
    <property type="entry name" value="Tea_mid"/>
    <property type="match status" value="1"/>
</dbReference>
<feature type="compositionally biased region" description="Polar residues" evidence="1">
    <location>
        <begin position="953"/>
        <end position="975"/>
    </location>
</feature>
<feature type="region of interest" description="Disordered" evidence="1">
    <location>
        <begin position="440"/>
        <end position="468"/>
    </location>
</feature>
<dbReference type="RefSeq" id="XP_065721945.2">
    <property type="nucleotide sequence ID" value="XM_065865873.2"/>
</dbReference>
<dbReference type="GeneID" id="108006000"/>
<protein>
    <submittedName>
        <fullName evidence="6">Protein telomere ends associated isoform X1</fullName>
    </submittedName>
</protein>
<feature type="domain" description="Telomere ends associated alpha-helical" evidence="4">
    <location>
        <begin position="260"/>
        <end position="324"/>
    </location>
</feature>
<organism evidence="5 6">
    <name type="scientific">Drosophila suzukii</name>
    <name type="common">Spotted-wing drosophila fruit fly</name>
    <dbReference type="NCBI Taxonomy" id="28584"/>
    <lineage>
        <taxon>Eukaryota</taxon>
        <taxon>Metazoa</taxon>
        <taxon>Ecdysozoa</taxon>
        <taxon>Arthropoda</taxon>
        <taxon>Hexapoda</taxon>
        <taxon>Insecta</taxon>
        <taxon>Pterygota</taxon>
        <taxon>Neoptera</taxon>
        <taxon>Endopterygota</taxon>
        <taxon>Diptera</taxon>
        <taxon>Brachycera</taxon>
        <taxon>Muscomorpha</taxon>
        <taxon>Ephydroidea</taxon>
        <taxon>Drosophilidae</taxon>
        <taxon>Drosophila</taxon>
        <taxon>Sophophora</taxon>
    </lineage>
</organism>
<feature type="compositionally biased region" description="Basic and acidic residues" evidence="1">
    <location>
        <begin position="997"/>
        <end position="1009"/>
    </location>
</feature>
<feature type="region of interest" description="Disordered" evidence="1">
    <location>
        <begin position="1022"/>
        <end position="1066"/>
    </location>
</feature>
<dbReference type="Proteomes" id="UP001652628">
    <property type="component" value="Chromosome 3"/>
</dbReference>
<evidence type="ECO:0000313" key="5">
    <source>
        <dbReference type="Proteomes" id="UP001652628"/>
    </source>
</evidence>
<evidence type="ECO:0000259" key="4">
    <source>
        <dbReference type="Pfam" id="PF24236"/>
    </source>
</evidence>
<feature type="compositionally biased region" description="Basic and acidic residues" evidence="1">
    <location>
        <begin position="1042"/>
        <end position="1054"/>
    </location>
</feature>
<feature type="compositionally biased region" description="Basic and acidic residues" evidence="1">
    <location>
        <begin position="410"/>
        <end position="420"/>
    </location>
</feature>
<feature type="region of interest" description="Disordered" evidence="1">
    <location>
        <begin position="785"/>
        <end position="816"/>
    </location>
</feature>
<dbReference type="InterPro" id="IPR057624">
    <property type="entry name" value="Tea_helical"/>
</dbReference>
<feature type="compositionally biased region" description="Basic and acidic residues" evidence="1">
    <location>
        <begin position="977"/>
        <end position="986"/>
    </location>
</feature>
<sequence>MSVTNDKTSTGKRDSSYPVSFKEFQRLIVNLPEIALQLKAADNGSKTLDHWTRWYYEEFYRNPSIREQYPFKVVPCPGRTRTKLLKVPEPASTSENIIDASHSRQEASPLPQPKPEAMVVESQLQPTPNDIVKSESDSSPDSHGVTVRVDKAGTFVFPVSFRIFEKNLNKMEVFKRIARSQDYLKLAADDEYRMQLLRKFYNRFYMHPEKRSPKNLFKEVPDVLLARLLKSGRPHDAMAVKSMAEYAAKKALENKSIVTFVLFKENLSNLSDIVEQMKKQDNYYESKDFHECAFDFYLAFYITPEIREKYEYELLPGTSTMQARMLAILNKKVAEELRQSLPQLANPSPALQLPVYKSPEKSTDKVKAIEENVTRSQEAKESAQVPETTSMDGAVELPQLAFSSAGLELPRSKTPERSPAKDSSVNQVVDTISKEEVVELPQLDIPSAGLEQPRSKSPERSPAKPKNGNQIVEIISMVKLPQLAIPSAGLEQRRSKTPERSPAKVNNVNQIVESLPFKTDVEVSIGKWGRFSFPVSYDTFRNYINYDEIIPIILKKHYARNEGVLKELIADTSNSQCRKLFRQSYNRFYVHNEKFRKKIPYKFNCTDSNMLNKLLESAKPLDEAATKTMCLFASEDKKDIPKAIEIQVTCPPEKPVEQHSPSAVKVCPNESDFQNVCTTKKPCEERRASSNNVIEKTKDVTENSVQIPPPVSFKTFKHHVSNLNEIATEMLLCPEYKDKSKEEVIQEYYQGFYSEQEMRDKFVCRFKPCPSKMLEKLLRFPTRTREVFPKEPDGQDVSTAEKPSEESEDKPNSQAVFAVPRNVIPKRKERQITKNEKKATPIANQPLLENQSKPTLIASDVVTHPEINHFLPVEIMESHNEQTVVKSLHISDDCNAARVLELNCKPEIDAVELEAHNMFTYLFDGSTSPEMQASLKIQFNHYRLAQKERLHSDSNPNETGTTTAKENQPVPTSNPIEVDKISEDHATAPTKLNTASKENELEESSKQPVDEVVQANRMEIQVETSNNQGTSPSSPKSVSENISRDEGVSTRTDENPAVAPNSPRNTDNEILFRQAKDIFFAENDKDHNMRYMICTSQGLMRTIWRILYQLTLQEFSQYTSIHDAEALYKADEDLQCCFHHVVGLGNWPINLYVRLGFLKHLLHSKGVQLDKLELSRISPKILSPWELGSYSDFDKIVEEEYTYHTGDIIDDVVQLCQEREKLYAACWTCNMWISRVPQIDEEVLNAEIGEVESSLDGISLRPICGVKSADENSPTEVVSISSSSDTVCDETTCPPTQLNSSNFVDIECVDPASQVPQLADDPLTPEETIPETPPTDHLPTSTVLVTVKKEPLSLPNNQRATISSSEDCQWEEITPQEQIIDLDASQNEGSSLSCFAIPKPKEMEAGQKLNLILCESENETDENFNMLEPPTSKELPANVAPTLDQSKPAQIQIPVVLGKRRSPSVELPSKRIKLVNEKVPQLRHEFQPLPIGIMVRIESEGNNQKYCQATATHQPAEKNILEKPPSLQNAPSPQPAEATITPSQEFAAGNTLLECTQLQHLLDSTNVNTRQVNEEPTDTVLAEPRAPEPLGASPLQRTVVFRDLDRFCFLNRLTVQQIMKYRIEGLLPGVTYQDALVKIDERLCNVRGPLLSCLFPHLSPELRSDLEYVLRDLGEFWYKWNWPRHKDSTVDIRTRLLTVFINLSPNFGPFRIQFDNETREWGTCSEVANEEPDIAELETSCNVAEFLNPRILSRIRELKQLME</sequence>
<proteinExistence type="predicted"/>
<feature type="region of interest" description="Disordered" evidence="1">
    <location>
        <begin position="371"/>
        <end position="391"/>
    </location>
</feature>
<feature type="domain" description="Telomere ends associated middle" evidence="3">
    <location>
        <begin position="1075"/>
        <end position="1233"/>
    </location>
</feature>
<feature type="region of interest" description="Disordered" evidence="1">
    <location>
        <begin position="90"/>
        <end position="114"/>
    </location>
</feature>